<reference evidence="1 2" key="2">
    <citation type="journal article" date="2022" name="Mol. Ecol. Resour.">
        <title>The genomes of chicory, endive, great burdock and yacon provide insights into Asteraceae paleo-polyploidization history and plant inulin production.</title>
        <authorList>
            <person name="Fan W."/>
            <person name="Wang S."/>
            <person name="Wang H."/>
            <person name="Wang A."/>
            <person name="Jiang F."/>
            <person name="Liu H."/>
            <person name="Zhao H."/>
            <person name="Xu D."/>
            <person name="Zhang Y."/>
        </authorList>
    </citation>
    <scope>NUCLEOTIDE SEQUENCE [LARGE SCALE GENOMIC DNA]</scope>
    <source>
        <strain evidence="2">cv. Punajuju</strain>
        <tissue evidence="1">Leaves</tissue>
    </source>
</reference>
<comment type="caution">
    <text evidence="1">The sequence shown here is derived from an EMBL/GenBank/DDBJ whole genome shotgun (WGS) entry which is preliminary data.</text>
</comment>
<gene>
    <name evidence="1" type="ORF">L2E82_25527</name>
</gene>
<reference evidence="2" key="1">
    <citation type="journal article" date="2022" name="Mol. Ecol. Resour.">
        <title>The genomes of chicory, endive, great burdock and yacon provide insights into Asteraceae palaeo-polyploidization history and plant inulin production.</title>
        <authorList>
            <person name="Fan W."/>
            <person name="Wang S."/>
            <person name="Wang H."/>
            <person name="Wang A."/>
            <person name="Jiang F."/>
            <person name="Liu H."/>
            <person name="Zhao H."/>
            <person name="Xu D."/>
            <person name="Zhang Y."/>
        </authorList>
    </citation>
    <scope>NUCLEOTIDE SEQUENCE [LARGE SCALE GENOMIC DNA]</scope>
    <source>
        <strain evidence="2">cv. Punajuju</strain>
    </source>
</reference>
<keyword evidence="2" id="KW-1185">Reference proteome</keyword>
<organism evidence="1 2">
    <name type="scientific">Cichorium intybus</name>
    <name type="common">Chicory</name>
    <dbReference type="NCBI Taxonomy" id="13427"/>
    <lineage>
        <taxon>Eukaryota</taxon>
        <taxon>Viridiplantae</taxon>
        <taxon>Streptophyta</taxon>
        <taxon>Embryophyta</taxon>
        <taxon>Tracheophyta</taxon>
        <taxon>Spermatophyta</taxon>
        <taxon>Magnoliopsida</taxon>
        <taxon>eudicotyledons</taxon>
        <taxon>Gunneridae</taxon>
        <taxon>Pentapetalae</taxon>
        <taxon>asterids</taxon>
        <taxon>campanulids</taxon>
        <taxon>Asterales</taxon>
        <taxon>Asteraceae</taxon>
        <taxon>Cichorioideae</taxon>
        <taxon>Cichorieae</taxon>
        <taxon>Cichoriinae</taxon>
        <taxon>Cichorium</taxon>
    </lineage>
</organism>
<evidence type="ECO:0000313" key="2">
    <source>
        <dbReference type="Proteomes" id="UP001055811"/>
    </source>
</evidence>
<dbReference type="EMBL" id="CM042012">
    <property type="protein sequence ID" value="KAI3753473.1"/>
    <property type="molecule type" value="Genomic_DNA"/>
</dbReference>
<dbReference type="Proteomes" id="UP001055811">
    <property type="component" value="Linkage Group LG04"/>
</dbReference>
<protein>
    <submittedName>
        <fullName evidence="1">Uncharacterized protein</fullName>
    </submittedName>
</protein>
<accession>A0ACB9E3A9</accession>
<evidence type="ECO:0000313" key="1">
    <source>
        <dbReference type="EMBL" id="KAI3753473.1"/>
    </source>
</evidence>
<proteinExistence type="predicted"/>
<name>A0ACB9E3A9_CICIN</name>
<sequence length="70" mass="7562">MNYNGEKLLEVAEGAQEDALLECYADGQQLKNASIVLHEDNPPTTPSTFLVLSRARATFDGLSPSQVIAL</sequence>